<dbReference type="RefSeq" id="WP_003721867.1">
    <property type="nucleotide sequence ID" value="NC_017537.1"/>
</dbReference>
<evidence type="ECO:0000313" key="3">
    <source>
        <dbReference type="Proteomes" id="UP000000486"/>
    </source>
</evidence>
<dbReference type="PATRIC" id="fig|1030009.3.peg.769"/>
<gene>
    <name evidence="2" type="ordered locus">LMM7_0781</name>
</gene>
<evidence type="ECO:0000313" key="2">
    <source>
        <dbReference type="EMBL" id="AEH91786.1"/>
    </source>
</evidence>
<accession>A0A0E0UTV9</accession>
<name>A0A0E0UTV9_LISMM</name>
<evidence type="ECO:0000256" key="1">
    <source>
        <dbReference type="SAM" id="Phobius"/>
    </source>
</evidence>
<feature type="transmembrane region" description="Helical" evidence="1">
    <location>
        <begin position="124"/>
        <end position="150"/>
    </location>
</feature>
<feature type="transmembrane region" description="Helical" evidence="1">
    <location>
        <begin position="90"/>
        <end position="112"/>
    </location>
</feature>
<dbReference type="Proteomes" id="UP000000486">
    <property type="component" value="Chromosome"/>
</dbReference>
<dbReference type="InterPro" id="IPR046664">
    <property type="entry name" value="DUF6773"/>
</dbReference>
<reference evidence="2 3" key="1">
    <citation type="journal article" date="2011" name="J. Bacteriol.">
        <title>Genome sequence of the nonpathogenic Listeria monocytogenes serovar 4a strain M7.</title>
        <authorList>
            <person name="Chen J."/>
            <person name="Xia Y."/>
            <person name="Cheng C."/>
            <person name="Fang C."/>
            <person name="Shan Y."/>
            <person name="Jin G."/>
            <person name="Fang W."/>
        </authorList>
    </citation>
    <scope>NUCLEOTIDE SEQUENCE [LARGE SCALE GENOMIC DNA]</scope>
    <source>
        <strain evidence="2 3">M7</strain>
    </source>
</reference>
<dbReference type="Pfam" id="PF20563">
    <property type="entry name" value="DUF6773"/>
    <property type="match status" value="1"/>
</dbReference>
<feature type="transmembrane region" description="Helical" evidence="1">
    <location>
        <begin position="21"/>
        <end position="41"/>
    </location>
</feature>
<feature type="transmembrane region" description="Helical" evidence="1">
    <location>
        <begin position="53"/>
        <end position="69"/>
    </location>
</feature>
<dbReference type="HOGENOM" id="CLU_1561068_0_0_9"/>
<dbReference type="AlphaFoldDB" id="A0A0E0UTV9"/>
<dbReference type="EMBL" id="CP002816">
    <property type="protein sequence ID" value="AEH91786.1"/>
    <property type="molecule type" value="Genomic_DNA"/>
</dbReference>
<keyword evidence="1" id="KW-0812">Transmembrane</keyword>
<protein>
    <submittedName>
        <fullName evidence="2">Uncharacterized protein</fullName>
    </submittedName>
</protein>
<dbReference type="KEGG" id="lmq:LMM7_0781"/>
<keyword evidence="1" id="KW-1133">Transmembrane helix</keyword>
<keyword evidence="1" id="KW-0472">Membrane</keyword>
<proteinExistence type="predicted"/>
<organism evidence="2 3">
    <name type="scientific">Listeria monocytogenes serotype 4a (strain M7)</name>
    <dbReference type="NCBI Taxonomy" id="1030009"/>
    <lineage>
        <taxon>Bacteria</taxon>
        <taxon>Bacillati</taxon>
        <taxon>Bacillota</taxon>
        <taxon>Bacilli</taxon>
        <taxon>Bacillales</taxon>
        <taxon>Listeriaceae</taxon>
        <taxon>Listeria</taxon>
    </lineage>
</organism>
<sequence length="171" mass="19596">MFKNLFKKPKMKDEMLEMKQNQYGARAFNMMIIIVAIVILIKAVVLEASISELWVELLLLIVGGGYYFYSVLKNNVPFMPTISLKQTIRLVFLISAIFGISVGIRNVFFLYADNMSGTELSYQMMMFFFISLFTAIGSGVIFGALAYCLYQLSKWQEKNIMKKIEVENAED</sequence>